<name>A0A2V4E435_9GAMM</name>
<evidence type="ECO:0000259" key="1">
    <source>
        <dbReference type="Pfam" id="PF23296"/>
    </source>
</evidence>
<proteinExistence type="predicted"/>
<dbReference type="RefSeq" id="WP_034884073.1">
    <property type="nucleotide sequence ID" value="NZ_QGLP01000006.1"/>
</dbReference>
<dbReference type="EMBL" id="QGLR01000014">
    <property type="protein sequence ID" value="PXZ05114.1"/>
    <property type="molecule type" value="Genomic_DNA"/>
</dbReference>
<dbReference type="AlphaFoldDB" id="A0A2V4E435"/>
<organism evidence="3 5">
    <name type="scientific">Gilliamella apicola</name>
    <dbReference type="NCBI Taxonomy" id="1196095"/>
    <lineage>
        <taxon>Bacteria</taxon>
        <taxon>Pseudomonadati</taxon>
        <taxon>Pseudomonadota</taxon>
        <taxon>Gammaproteobacteria</taxon>
        <taxon>Orbales</taxon>
        <taxon>Orbaceae</taxon>
        <taxon>Gilliamella</taxon>
    </lineage>
</organism>
<keyword evidence="5" id="KW-1185">Reference proteome</keyword>
<dbReference type="Pfam" id="PF23296">
    <property type="entry name" value="DUF7079"/>
    <property type="match status" value="1"/>
</dbReference>
<gene>
    <name evidence="3" type="ORF">DKK70_13405</name>
    <name evidence="2" type="ORF">DKK79_11580</name>
</gene>
<accession>A0A2V4E435</accession>
<feature type="domain" description="DUF7079" evidence="1">
    <location>
        <begin position="5"/>
        <end position="111"/>
    </location>
</feature>
<sequence length="113" mass="13487">MELLNEKELYAALSDLFVDNQADYNHIASVVKLYPISYVEHVLFYYVAPACHYNTIGPVPPVWSFFDEDDLMSAIDDIKKKQNRPIHKIKMRIFAFYLKFRFKHEWQKVKDLL</sequence>
<evidence type="ECO:0000313" key="4">
    <source>
        <dbReference type="Proteomes" id="UP000247483"/>
    </source>
</evidence>
<dbReference type="Proteomes" id="UP000247932">
    <property type="component" value="Unassembled WGS sequence"/>
</dbReference>
<evidence type="ECO:0000313" key="3">
    <source>
        <dbReference type="EMBL" id="PXZ05114.1"/>
    </source>
</evidence>
<dbReference type="OrthoDB" id="8684941at2"/>
<dbReference type="InterPro" id="IPR055507">
    <property type="entry name" value="DUF7079"/>
</dbReference>
<comment type="caution">
    <text evidence="3">The sequence shown here is derived from an EMBL/GenBank/DDBJ whole genome shotgun (WGS) entry which is preliminary data.</text>
</comment>
<evidence type="ECO:0000313" key="2">
    <source>
        <dbReference type="EMBL" id="PXZ03475.1"/>
    </source>
</evidence>
<dbReference type="EMBL" id="QGLP01000006">
    <property type="protein sequence ID" value="PXZ03475.1"/>
    <property type="molecule type" value="Genomic_DNA"/>
</dbReference>
<evidence type="ECO:0000313" key="5">
    <source>
        <dbReference type="Proteomes" id="UP000247932"/>
    </source>
</evidence>
<reference evidence="4 5" key="1">
    <citation type="submission" date="2018-05" db="EMBL/GenBank/DDBJ databases">
        <title>Reference genomes for bee gut microbiota database.</title>
        <authorList>
            <person name="Ellegaard K.M."/>
        </authorList>
    </citation>
    <scope>NUCLEOTIDE SEQUENCE [LARGE SCALE GENOMIC DNA]</scope>
    <source>
        <strain evidence="2 4">ESL0177</strain>
        <strain evidence="3 5">ESL0182</strain>
    </source>
</reference>
<protein>
    <recommendedName>
        <fullName evidence="1">DUF7079 domain-containing protein</fullName>
    </recommendedName>
</protein>
<dbReference type="Proteomes" id="UP000247483">
    <property type="component" value="Unassembled WGS sequence"/>
</dbReference>